<proteinExistence type="predicted"/>
<dbReference type="Gene3D" id="1.10.260.40">
    <property type="entry name" value="lambda repressor-like DNA-binding domains"/>
    <property type="match status" value="1"/>
</dbReference>
<evidence type="ECO:0000313" key="7">
    <source>
        <dbReference type="EMBL" id="MDQ0643325.1"/>
    </source>
</evidence>
<dbReference type="SUPFAM" id="SSF47413">
    <property type="entry name" value="lambda repressor-like DNA-binding domains"/>
    <property type="match status" value="1"/>
</dbReference>
<keyword evidence="2" id="KW-0805">Transcription regulation</keyword>
<evidence type="ECO:0000256" key="5">
    <source>
        <dbReference type="SAM" id="MobiDB-lite"/>
    </source>
</evidence>
<dbReference type="InterPro" id="IPR010982">
    <property type="entry name" value="Lambda_DNA-bd_dom_sf"/>
</dbReference>
<protein>
    <submittedName>
        <fullName evidence="7">DNA-binding LacI/PurR family transcriptional regulator</fullName>
    </submittedName>
</protein>
<evidence type="ECO:0000256" key="1">
    <source>
        <dbReference type="ARBA" id="ARBA00022491"/>
    </source>
</evidence>
<dbReference type="Pfam" id="PF13377">
    <property type="entry name" value="Peripla_BP_3"/>
    <property type="match status" value="1"/>
</dbReference>
<comment type="caution">
    <text evidence="7">The sequence shown here is derived from an EMBL/GenBank/DDBJ whole genome shotgun (WGS) entry which is preliminary data.</text>
</comment>
<gene>
    <name evidence="7" type="ORF">QFZ46_001485</name>
</gene>
<accession>A0ABU0P7L4</accession>
<dbReference type="RefSeq" id="WP_307359980.1">
    <property type="nucleotide sequence ID" value="NZ_JAUSXK010000001.1"/>
</dbReference>
<feature type="region of interest" description="Disordered" evidence="5">
    <location>
        <begin position="343"/>
        <end position="383"/>
    </location>
</feature>
<dbReference type="InterPro" id="IPR000843">
    <property type="entry name" value="HTH_LacI"/>
</dbReference>
<feature type="domain" description="HTH lacI-type" evidence="6">
    <location>
        <begin position="6"/>
        <end position="64"/>
    </location>
</feature>
<evidence type="ECO:0000259" key="6">
    <source>
        <dbReference type="PROSITE" id="PS50932"/>
    </source>
</evidence>
<dbReference type="PANTHER" id="PTHR30146:SF148">
    <property type="entry name" value="HTH-TYPE TRANSCRIPTIONAL REPRESSOR PURR-RELATED"/>
    <property type="match status" value="1"/>
</dbReference>
<keyword evidence="1" id="KW-0678">Repressor</keyword>
<organism evidence="7 8">
    <name type="scientific">Microbacterium murale</name>
    <dbReference type="NCBI Taxonomy" id="1081040"/>
    <lineage>
        <taxon>Bacteria</taxon>
        <taxon>Bacillati</taxon>
        <taxon>Actinomycetota</taxon>
        <taxon>Actinomycetes</taxon>
        <taxon>Micrococcales</taxon>
        <taxon>Microbacteriaceae</taxon>
        <taxon>Microbacterium</taxon>
    </lineage>
</organism>
<evidence type="ECO:0000256" key="3">
    <source>
        <dbReference type="ARBA" id="ARBA00023125"/>
    </source>
</evidence>
<reference evidence="7 8" key="1">
    <citation type="submission" date="2023-07" db="EMBL/GenBank/DDBJ databases">
        <title>Comparative genomics of wheat-associated soil bacteria to identify genetic determinants of phenazine resistance.</title>
        <authorList>
            <person name="Mouncey N."/>
        </authorList>
    </citation>
    <scope>NUCLEOTIDE SEQUENCE [LARGE SCALE GENOMIC DNA]</scope>
    <source>
        <strain evidence="7 8">W2I7</strain>
    </source>
</reference>
<dbReference type="Gene3D" id="3.40.50.2300">
    <property type="match status" value="2"/>
</dbReference>
<keyword evidence="3 7" id="KW-0238">DNA-binding</keyword>
<feature type="compositionally biased region" description="Low complexity" evidence="5">
    <location>
        <begin position="362"/>
        <end position="376"/>
    </location>
</feature>
<evidence type="ECO:0000313" key="8">
    <source>
        <dbReference type="Proteomes" id="UP001239085"/>
    </source>
</evidence>
<sequence length="383" mass="41357">MPRHRSTQADVAAMAGVSQSTVSFVLNGNAPIGVRISEETRKRVLDAIRITGYSANPVAQSLAGGRNQILGVFTYETTFPRGGRDFYGPFLVGIEHAAEQVGVDILLFTSARVVDGKRRLSRDGWQRLGIADGCLLLGQHEDQGELQHLLDTNYPFVFVGKRISEGRLLPYVGADYITATTRQVEHLIASGHRRIGYAGPQSADQSTLDRVEGYRQAMRAHGLPPRFVDLHDVPVGAEEIAERRLTAILVAPENSPDELADALEARGLRVPHDVSMLLLGQPIHPGRASRRWSGFTVPREEMGARALVLLSRIVEREAASGRASDATALDDADLHQILDCPDVDGDSLAPARDADDRAQALTTSASTETAPAASPEGTLSDHA</sequence>
<dbReference type="Proteomes" id="UP001239085">
    <property type="component" value="Unassembled WGS sequence"/>
</dbReference>
<dbReference type="SUPFAM" id="SSF53822">
    <property type="entry name" value="Periplasmic binding protein-like I"/>
    <property type="match status" value="1"/>
</dbReference>
<dbReference type="CDD" id="cd01392">
    <property type="entry name" value="HTH_LacI"/>
    <property type="match status" value="1"/>
</dbReference>
<dbReference type="PROSITE" id="PS50932">
    <property type="entry name" value="HTH_LACI_2"/>
    <property type="match status" value="1"/>
</dbReference>
<dbReference type="SMART" id="SM00354">
    <property type="entry name" value="HTH_LACI"/>
    <property type="match status" value="1"/>
</dbReference>
<name>A0ABU0P7L4_9MICO</name>
<evidence type="ECO:0000256" key="2">
    <source>
        <dbReference type="ARBA" id="ARBA00023015"/>
    </source>
</evidence>
<dbReference type="InterPro" id="IPR028082">
    <property type="entry name" value="Peripla_BP_I"/>
</dbReference>
<dbReference type="CDD" id="cd06267">
    <property type="entry name" value="PBP1_LacI_sugar_binding-like"/>
    <property type="match status" value="1"/>
</dbReference>
<dbReference type="GO" id="GO:0003677">
    <property type="term" value="F:DNA binding"/>
    <property type="evidence" value="ECO:0007669"/>
    <property type="project" value="UniProtKB-KW"/>
</dbReference>
<dbReference type="EMBL" id="JAUSXK010000001">
    <property type="protein sequence ID" value="MDQ0643325.1"/>
    <property type="molecule type" value="Genomic_DNA"/>
</dbReference>
<keyword evidence="4" id="KW-0804">Transcription</keyword>
<dbReference type="Pfam" id="PF00356">
    <property type="entry name" value="LacI"/>
    <property type="match status" value="1"/>
</dbReference>
<evidence type="ECO:0000256" key="4">
    <source>
        <dbReference type="ARBA" id="ARBA00023163"/>
    </source>
</evidence>
<dbReference type="PANTHER" id="PTHR30146">
    <property type="entry name" value="LACI-RELATED TRANSCRIPTIONAL REPRESSOR"/>
    <property type="match status" value="1"/>
</dbReference>
<keyword evidence="8" id="KW-1185">Reference proteome</keyword>
<dbReference type="InterPro" id="IPR046335">
    <property type="entry name" value="LacI/GalR-like_sensor"/>
</dbReference>